<protein>
    <submittedName>
        <fullName evidence="1">Uncharacterized protein</fullName>
    </submittedName>
</protein>
<gene>
    <name evidence="1" type="ORF">K469DRAFT_606923</name>
</gene>
<dbReference type="Proteomes" id="UP000800200">
    <property type="component" value="Unassembled WGS sequence"/>
</dbReference>
<name>A0A6A6DDN9_9PEZI</name>
<proteinExistence type="predicted"/>
<dbReference type="AlphaFoldDB" id="A0A6A6DDN9"/>
<organism evidence="1 2">
    <name type="scientific">Zopfia rhizophila CBS 207.26</name>
    <dbReference type="NCBI Taxonomy" id="1314779"/>
    <lineage>
        <taxon>Eukaryota</taxon>
        <taxon>Fungi</taxon>
        <taxon>Dikarya</taxon>
        <taxon>Ascomycota</taxon>
        <taxon>Pezizomycotina</taxon>
        <taxon>Dothideomycetes</taxon>
        <taxon>Dothideomycetes incertae sedis</taxon>
        <taxon>Zopfiaceae</taxon>
        <taxon>Zopfia</taxon>
    </lineage>
</organism>
<reference evidence="1" key="1">
    <citation type="journal article" date="2020" name="Stud. Mycol.">
        <title>101 Dothideomycetes genomes: a test case for predicting lifestyles and emergence of pathogens.</title>
        <authorList>
            <person name="Haridas S."/>
            <person name="Albert R."/>
            <person name="Binder M."/>
            <person name="Bloem J."/>
            <person name="Labutti K."/>
            <person name="Salamov A."/>
            <person name="Andreopoulos B."/>
            <person name="Baker S."/>
            <person name="Barry K."/>
            <person name="Bills G."/>
            <person name="Bluhm B."/>
            <person name="Cannon C."/>
            <person name="Castanera R."/>
            <person name="Culley D."/>
            <person name="Daum C."/>
            <person name="Ezra D."/>
            <person name="Gonzalez J."/>
            <person name="Henrissat B."/>
            <person name="Kuo A."/>
            <person name="Liang C."/>
            <person name="Lipzen A."/>
            <person name="Lutzoni F."/>
            <person name="Magnuson J."/>
            <person name="Mondo S."/>
            <person name="Nolan M."/>
            <person name="Ohm R."/>
            <person name="Pangilinan J."/>
            <person name="Park H.-J."/>
            <person name="Ramirez L."/>
            <person name="Alfaro M."/>
            <person name="Sun H."/>
            <person name="Tritt A."/>
            <person name="Yoshinaga Y."/>
            <person name="Zwiers L.-H."/>
            <person name="Turgeon B."/>
            <person name="Goodwin S."/>
            <person name="Spatafora J."/>
            <person name="Crous P."/>
            <person name="Grigoriev I."/>
        </authorList>
    </citation>
    <scope>NUCLEOTIDE SEQUENCE</scope>
    <source>
        <strain evidence="1">CBS 207.26</strain>
    </source>
</reference>
<dbReference type="EMBL" id="ML994707">
    <property type="protein sequence ID" value="KAF2176502.1"/>
    <property type="molecule type" value="Genomic_DNA"/>
</dbReference>
<evidence type="ECO:0000313" key="2">
    <source>
        <dbReference type="Proteomes" id="UP000800200"/>
    </source>
</evidence>
<accession>A0A6A6DDN9</accession>
<feature type="non-terminal residue" evidence="1">
    <location>
        <position position="1"/>
    </location>
</feature>
<evidence type="ECO:0000313" key="1">
    <source>
        <dbReference type="EMBL" id="KAF2176502.1"/>
    </source>
</evidence>
<keyword evidence="2" id="KW-1185">Reference proteome</keyword>
<sequence length="57" mass="6564">SAIRREGFLTALNNEAYQRAYDLVVTTTEISFPDVHGLLKTTKDKERTMMRVISYIV</sequence>